<protein>
    <submittedName>
        <fullName evidence="2">Uncharacterized protein</fullName>
    </submittedName>
</protein>
<evidence type="ECO:0000313" key="2">
    <source>
        <dbReference type="EMBL" id="KPU45346.1"/>
    </source>
</evidence>
<reference evidence="2 3" key="1">
    <citation type="submission" date="2015-09" db="EMBL/GenBank/DDBJ databases">
        <title>Genome sequence of Oxobacter pfennigii DSM 3222.</title>
        <authorList>
            <person name="Poehlein A."/>
            <person name="Bengelsdorf F.R."/>
            <person name="Schiel-Bengelsdorf B."/>
            <person name="Duerre P."/>
            <person name="Daniel R."/>
        </authorList>
    </citation>
    <scope>NUCLEOTIDE SEQUENCE [LARGE SCALE GENOMIC DNA]</scope>
    <source>
        <strain evidence="2 3">DSM 3222</strain>
    </source>
</reference>
<keyword evidence="3" id="KW-1185">Reference proteome</keyword>
<keyword evidence="1" id="KW-0472">Membrane</keyword>
<sequence>MKKAIFTAANVMMILAILAIVAGGIYFVMKNNSKIPVRALFVESKSKRLVQQI</sequence>
<organism evidence="2 3">
    <name type="scientific">Oxobacter pfennigii</name>
    <dbReference type="NCBI Taxonomy" id="36849"/>
    <lineage>
        <taxon>Bacteria</taxon>
        <taxon>Bacillati</taxon>
        <taxon>Bacillota</taxon>
        <taxon>Clostridia</taxon>
        <taxon>Eubacteriales</taxon>
        <taxon>Clostridiaceae</taxon>
        <taxon>Oxobacter</taxon>
    </lineage>
</organism>
<name>A0A0P8YDM5_9CLOT</name>
<dbReference type="RefSeq" id="WP_160317154.1">
    <property type="nucleotide sequence ID" value="NZ_LKET01000024.1"/>
</dbReference>
<dbReference type="Proteomes" id="UP000050326">
    <property type="component" value="Unassembled WGS sequence"/>
</dbReference>
<dbReference type="AlphaFoldDB" id="A0A0P8YDM5"/>
<evidence type="ECO:0000313" key="3">
    <source>
        <dbReference type="Proteomes" id="UP000050326"/>
    </source>
</evidence>
<dbReference type="EMBL" id="LKET01000024">
    <property type="protein sequence ID" value="KPU45346.1"/>
    <property type="molecule type" value="Genomic_DNA"/>
</dbReference>
<feature type="transmembrane region" description="Helical" evidence="1">
    <location>
        <begin position="6"/>
        <end position="28"/>
    </location>
</feature>
<evidence type="ECO:0000256" key="1">
    <source>
        <dbReference type="SAM" id="Phobius"/>
    </source>
</evidence>
<accession>A0A0P8YDM5</accession>
<keyword evidence="1" id="KW-1133">Transmembrane helix</keyword>
<proteinExistence type="predicted"/>
<comment type="caution">
    <text evidence="2">The sequence shown here is derived from an EMBL/GenBank/DDBJ whole genome shotgun (WGS) entry which is preliminary data.</text>
</comment>
<dbReference type="STRING" id="36849.OXPF_10410"/>
<keyword evidence="1" id="KW-0812">Transmembrane</keyword>
<gene>
    <name evidence="2" type="ORF">OXPF_10410</name>
</gene>